<dbReference type="Proteomes" id="UP000541558">
    <property type="component" value="Unassembled WGS sequence"/>
</dbReference>
<proteinExistence type="predicted"/>
<feature type="region of interest" description="Disordered" evidence="1">
    <location>
        <begin position="1222"/>
        <end position="1249"/>
    </location>
</feature>
<dbReference type="SUPFAM" id="SSF53098">
    <property type="entry name" value="Ribonuclease H-like"/>
    <property type="match status" value="1"/>
</dbReference>
<reference evidence="2 3" key="1">
    <citation type="journal article" date="2020" name="ISME J.">
        <title>Uncovering the hidden diversity of litter-decomposition mechanisms in mushroom-forming fungi.</title>
        <authorList>
            <person name="Floudas D."/>
            <person name="Bentzer J."/>
            <person name="Ahren D."/>
            <person name="Johansson T."/>
            <person name="Persson P."/>
            <person name="Tunlid A."/>
        </authorList>
    </citation>
    <scope>NUCLEOTIDE SEQUENCE [LARGE SCALE GENOMIC DNA]</scope>
    <source>
        <strain evidence="2 3">CBS 175.51</strain>
    </source>
</reference>
<accession>A0A8H5BC88</accession>
<evidence type="ECO:0000313" key="3">
    <source>
        <dbReference type="Proteomes" id="UP000541558"/>
    </source>
</evidence>
<dbReference type="EMBL" id="JAACJK010000168">
    <property type="protein sequence ID" value="KAF5320597.1"/>
    <property type="molecule type" value="Genomic_DNA"/>
</dbReference>
<evidence type="ECO:0000313" key="2">
    <source>
        <dbReference type="EMBL" id="KAF5320597.1"/>
    </source>
</evidence>
<gene>
    <name evidence="2" type="ORF">D9611_013735</name>
</gene>
<organism evidence="2 3">
    <name type="scientific">Ephemerocybe angulata</name>
    <dbReference type="NCBI Taxonomy" id="980116"/>
    <lineage>
        <taxon>Eukaryota</taxon>
        <taxon>Fungi</taxon>
        <taxon>Dikarya</taxon>
        <taxon>Basidiomycota</taxon>
        <taxon>Agaricomycotina</taxon>
        <taxon>Agaricomycetes</taxon>
        <taxon>Agaricomycetidae</taxon>
        <taxon>Agaricales</taxon>
        <taxon>Agaricineae</taxon>
        <taxon>Psathyrellaceae</taxon>
        <taxon>Ephemerocybe</taxon>
    </lineage>
</organism>
<feature type="compositionally biased region" description="Acidic residues" evidence="1">
    <location>
        <begin position="1222"/>
        <end position="1236"/>
    </location>
</feature>
<evidence type="ECO:0000256" key="1">
    <source>
        <dbReference type="SAM" id="MobiDB-lite"/>
    </source>
</evidence>
<feature type="region of interest" description="Disordered" evidence="1">
    <location>
        <begin position="432"/>
        <end position="460"/>
    </location>
</feature>
<sequence length="1320" mass="146369">MTTATVSPIDLASWRNAGHKFSDVPESVKDAIRRLTAIPVDVPGDLIPDPNLSVLDFANITLPPLRDTTYKSAGQNFEFFSQDWPTDDASEMLDALPVPPRGVVARLLTDVGQSFLDGANSLKVPMSDALRLPLWSASFWSKVHLELAPLKQKWADGIAWLQSPDLSPWAHVVEPLFRSLASLSWSGYISAGGPFGLVRFPKSILPAYLSQEWLTDEHVDQMICSLTENLQDRSTLLVDTVYSRLISRAYETKTYQPSNPNDVLSRFGSKISEASGLGGIFHSHGNHWVAAVVIPSEGRILFGDPAGGKPDPSIAEPLVWFCQQNDPHTPPIDEFIYETLPCPIQDLSIDSWNCAIFSQNALAHYLCSAETPLLEKTDRRGFGDAARLSFLNDILKDYNMSKPILSVSALPVQRSDLNRFLESKTAIHTSRESQDAITKIRLPAAVPSSKKKSAKSTVKKPTQSCLAPIFQIPPLPQPSISSVPPSSTKRKLEDITNTVHLASFTHNNSLDLSLIDSDSDSDDNTQCENPQKRGRPSLDYLDQLTVELPREHGRPRTHRCVGNGCQIKWRPRTAARVLAHSKKCLLLTPELRLLAARQSADLAPGSLVASDQARLKLSPSSSPAPLSTPLTASSSISSVSSETTLSSDIKDGFNWGPRGNKQIQNSADHIVVKLFCAARIPPAVADLPEWKELFRVFSRSYVPASRTKLFDSQIQSEEAFVKKQNIALLKKEKRLSLSFDGGSIRNGGSVYTVHATTQAKRVVLLEGQECTDVSHTGEWIAELVLRVIDEIGRHRFSAVSSDNTGNTRVAREKLTEQLPQLNLPDPIHHLNNTCKDLCALEYFKPVLTIVQGTVKHFKHSNIGKEKLRKERVKQGLGAGLESAGKTRFASRIWCAVSLQRNLPALEVLCTNDEITIPDYHRYFIKNTPASLQFQIHLTQFIAVCDGLARGIQCLEAVSITPADIQLYWIAIVFRIKRALETCQLPDSVAQDIRRIINKRWRQFFIEGPTNVHLTAFYLHPDFVRSDILRQPNALAFTIQLPAAKDAPATVPPGIANPRTFSEVGKYLHHLLVIEVNHGSDDFLRQWKDKPAALIKLFKAQFTAYAQRTFPFALGLGPGQTPLEYWSTFEGSANGGILAALAMKLFSAVPHSMADERTMSSITMLNTAQRSRQKVDTVIAMTRIRSYYQAEKSIKLRRSARPHPVIRFFDVKRLRRGLDDDERDEDVNYDESDDEEFVPPNTSTTTMSPEVTASVELDSDTVLPEDSDTSEFNLASLDVQELLADGPIPRGRIPLPAVATKPDLKCDGEEDEGSFDLGGWV</sequence>
<dbReference type="InterPro" id="IPR038765">
    <property type="entry name" value="Papain-like_cys_pep_sf"/>
</dbReference>
<dbReference type="Gene3D" id="3.40.395.10">
    <property type="entry name" value="Adenoviral Proteinase, Chain A"/>
    <property type="match status" value="1"/>
</dbReference>
<dbReference type="InterPro" id="IPR012337">
    <property type="entry name" value="RNaseH-like_sf"/>
</dbReference>
<keyword evidence="3" id="KW-1185">Reference proteome</keyword>
<dbReference type="OrthoDB" id="4951847at2759"/>
<feature type="compositionally biased region" description="Basic residues" evidence="1">
    <location>
        <begin position="449"/>
        <end position="458"/>
    </location>
</feature>
<comment type="caution">
    <text evidence="2">The sequence shown here is derived from an EMBL/GenBank/DDBJ whole genome shotgun (WGS) entry which is preliminary data.</text>
</comment>
<name>A0A8H5BC88_9AGAR</name>
<dbReference type="SUPFAM" id="SSF54001">
    <property type="entry name" value="Cysteine proteinases"/>
    <property type="match status" value="1"/>
</dbReference>
<evidence type="ECO:0008006" key="4">
    <source>
        <dbReference type="Google" id="ProtNLM"/>
    </source>
</evidence>
<feature type="region of interest" description="Disordered" evidence="1">
    <location>
        <begin position="515"/>
        <end position="537"/>
    </location>
</feature>
<protein>
    <recommendedName>
        <fullName evidence="4">Ubiquitin-like protease family profile domain-containing protein</fullName>
    </recommendedName>
</protein>
<feature type="compositionally biased region" description="Polar residues" evidence="1">
    <location>
        <begin position="1239"/>
        <end position="1249"/>
    </location>
</feature>